<protein>
    <submittedName>
        <fullName evidence="2">DUF1295 domain-containing protein</fullName>
    </submittedName>
</protein>
<evidence type="ECO:0000313" key="3">
    <source>
        <dbReference type="Proteomes" id="UP000613768"/>
    </source>
</evidence>
<feature type="transmembrane region" description="Helical" evidence="1">
    <location>
        <begin position="60"/>
        <end position="83"/>
    </location>
</feature>
<evidence type="ECO:0000313" key="2">
    <source>
        <dbReference type="EMBL" id="MBD8527508.1"/>
    </source>
</evidence>
<dbReference type="Gene3D" id="1.20.120.1630">
    <property type="match status" value="1"/>
</dbReference>
<dbReference type="EMBL" id="JACYTR010000054">
    <property type="protein sequence ID" value="MBD8527508.1"/>
    <property type="molecule type" value="Genomic_DNA"/>
</dbReference>
<comment type="caution">
    <text evidence="2">The sequence shown here is derived from an EMBL/GenBank/DDBJ whole genome shotgun (WGS) entry which is preliminary data.</text>
</comment>
<feature type="transmembrane region" description="Helical" evidence="1">
    <location>
        <begin position="213"/>
        <end position="233"/>
    </location>
</feature>
<dbReference type="AlphaFoldDB" id="A0AAW3ZMZ2"/>
<dbReference type="PANTHER" id="PTHR32251:SF17">
    <property type="entry name" value="STEROID 5-ALPHA REDUCTASE C-TERMINAL DOMAIN-CONTAINING PROTEIN"/>
    <property type="match status" value="1"/>
</dbReference>
<feature type="transmembrane region" description="Helical" evidence="1">
    <location>
        <begin position="30"/>
        <end position="48"/>
    </location>
</feature>
<dbReference type="PANTHER" id="PTHR32251">
    <property type="entry name" value="3-OXO-5-ALPHA-STEROID 4-DEHYDROGENASE"/>
    <property type="match status" value="1"/>
</dbReference>
<sequence length="260" mass="29327">MDFAPLLHVLIAAVILMSLAFEVQRRTRNAGIVDVVWAGGMAAAAVYYGVVSEGSALSRFLAAMLGGVWGARLCLHLLWRVLHEEEDGRYRYLRQHWQDSQAKFFGFFMLQAGFTALFSVPFLIAANNPTASLSIWSIAGVLVWLLSLCGESLADRQLAAFRADPANRGKTCRAGLWRYSRHPNYFFEWLHWFGWVLLSVGAANAWLSLLGPLLMGASLVWITGIPFVEAQSLRSRGDDYRRYQQETSMFFLWPPRSRDS</sequence>
<dbReference type="RefSeq" id="WP_192030928.1">
    <property type="nucleotide sequence ID" value="NZ_JACYTR010000054.1"/>
</dbReference>
<keyword evidence="3" id="KW-1185">Reference proteome</keyword>
<name>A0AAW3ZMZ2_9GAMM</name>
<keyword evidence="1" id="KW-1133">Transmembrane helix</keyword>
<accession>A0AAW3ZMZ2</accession>
<evidence type="ECO:0000256" key="1">
    <source>
        <dbReference type="SAM" id="Phobius"/>
    </source>
</evidence>
<dbReference type="Pfam" id="PF06966">
    <property type="entry name" value="DUF1295"/>
    <property type="match status" value="1"/>
</dbReference>
<feature type="transmembrane region" description="Helical" evidence="1">
    <location>
        <begin position="6"/>
        <end position="23"/>
    </location>
</feature>
<feature type="transmembrane region" description="Helical" evidence="1">
    <location>
        <begin position="104"/>
        <end position="124"/>
    </location>
</feature>
<dbReference type="InterPro" id="IPR010721">
    <property type="entry name" value="UstE-like"/>
</dbReference>
<dbReference type="Proteomes" id="UP000613768">
    <property type="component" value="Unassembled WGS sequence"/>
</dbReference>
<reference evidence="2 3" key="1">
    <citation type="submission" date="2020-09" db="EMBL/GenBank/DDBJ databases">
        <title>Pseudoxanthomonas sp. CAU 1598 isolated from sand of Yaerae Beach.</title>
        <authorList>
            <person name="Kim W."/>
        </authorList>
    </citation>
    <scope>NUCLEOTIDE SEQUENCE [LARGE SCALE GENOMIC DNA]</scope>
    <source>
        <strain evidence="2 3">CAU 1598</strain>
    </source>
</reference>
<feature type="transmembrane region" description="Helical" evidence="1">
    <location>
        <begin position="186"/>
        <end position="207"/>
    </location>
</feature>
<proteinExistence type="predicted"/>
<keyword evidence="1" id="KW-0812">Transmembrane</keyword>
<organism evidence="2 3">
    <name type="scientific">Pseudomarimonas arenosa</name>
    <dbReference type="NCBI Taxonomy" id="2774145"/>
    <lineage>
        <taxon>Bacteria</taxon>
        <taxon>Pseudomonadati</taxon>
        <taxon>Pseudomonadota</taxon>
        <taxon>Gammaproteobacteria</taxon>
        <taxon>Lysobacterales</taxon>
        <taxon>Lysobacteraceae</taxon>
        <taxon>Pseudomarimonas</taxon>
    </lineage>
</organism>
<gene>
    <name evidence="2" type="ORF">IFO71_17330</name>
</gene>
<dbReference type="GO" id="GO:0016020">
    <property type="term" value="C:membrane"/>
    <property type="evidence" value="ECO:0007669"/>
    <property type="project" value="TreeGrafter"/>
</dbReference>
<keyword evidence="1" id="KW-0472">Membrane</keyword>
<dbReference type="PROSITE" id="PS50244">
    <property type="entry name" value="S5A_REDUCTASE"/>
    <property type="match status" value="1"/>
</dbReference>
<feature type="transmembrane region" description="Helical" evidence="1">
    <location>
        <begin position="130"/>
        <end position="149"/>
    </location>
</feature>